<proteinExistence type="predicted"/>
<dbReference type="InterPro" id="IPR006580">
    <property type="entry name" value="Znf_TTF"/>
</dbReference>
<evidence type="ECO:0000259" key="1">
    <source>
        <dbReference type="SMART" id="SM00597"/>
    </source>
</evidence>
<gene>
    <name evidence="2" type="ORF">RclHR1_30410001</name>
</gene>
<dbReference type="AlphaFoldDB" id="A0A2Z6RKM3"/>
<evidence type="ECO:0000313" key="2">
    <source>
        <dbReference type="EMBL" id="GBB97699.1"/>
    </source>
</evidence>
<dbReference type="InterPro" id="IPR057456">
    <property type="entry name" value="Znf_C17orf113"/>
</dbReference>
<organism evidence="2 3">
    <name type="scientific">Rhizophagus clarus</name>
    <dbReference type="NCBI Taxonomy" id="94130"/>
    <lineage>
        <taxon>Eukaryota</taxon>
        <taxon>Fungi</taxon>
        <taxon>Fungi incertae sedis</taxon>
        <taxon>Mucoromycota</taxon>
        <taxon>Glomeromycotina</taxon>
        <taxon>Glomeromycetes</taxon>
        <taxon>Glomerales</taxon>
        <taxon>Glomeraceae</taxon>
        <taxon>Rhizophagus</taxon>
    </lineage>
</organism>
<evidence type="ECO:0000313" key="3">
    <source>
        <dbReference type="Proteomes" id="UP000247702"/>
    </source>
</evidence>
<dbReference type="STRING" id="94130.A0A2Z6RKM3"/>
<feature type="domain" description="TTF-type" evidence="1">
    <location>
        <begin position="65"/>
        <end position="153"/>
    </location>
</feature>
<reference evidence="2 3" key="1">
    <citation type="submission" date="2017-11" db="EMBL/GenBank/DDBJ databases">
        <title>The genome of Rhizophagus clarus HR1 reveals common genetic basis of auxotrophy among arbuscular mycorrhizal fungi.</title>
        <authorList>
            <person name="Kobayashi Y."/>
        </authorList>
    </citation>
    <scope>NUCLEOTIDE SEQUENCE [LARGE SCALE GENOMIC DNA]</scope>
    <source>
        <strain evidence="2 3">HR1</strain>
    </source>
</reference>
<dbReference type="PANTHER" id="PTHR46880:SF5">
    <property type="entry name" value="DUF4371 DOMAIN-CONTAINING PROTEIN"/>
    <property type="match status" value="1"/>
</dbReference>
<sequence>MSIKQYFKPKISSKNTDKINDYNSSNIDSDLKETHIELPNVNKNQAQKNLNFKKKKTRLILKKKKTEGFQKEWLKIYKWLVYDKSKNLMFCSLCQSHRKLNKFEKKGSKNFKTSALSEHASTKDHTDATNLEIARAELIKVSNNSVDKAQNHISALMKIIFWMAENNISLNKLFEIVKLCKILECPQLISVSNTITYENNVSGYEMLSVISNSIEKTIWKELNKAIAFGIMVDKSIDISCEPHLVIYVKYCLHRKIKIYFLKLLQLKSLTNKLMSFASDRASVMLGKSIGVASRIKERNECLFITHCIAYRLALKLLAFLHFLWDILDYLATLSKIFQQKKIQISNIDSIIELTLRKIQQEFLDHNEDGRLLLEENLNRFLSNTTANDNYNISVYQLTWNKNYEADLIVDISSFASTVITEIQERFPDRSLLNSMKIFDHANWPNGREELIKYGEKELNILSEFYKKEVSNISEEWFGYKAIVHSNFKNIKIEVLLLRLFEFYYDTFPNIIKLLGIIYFIPFSSVNYECEFLK</sequence>
<dbReference type="Pfam" id="PF25431">
    <property type="entry name" value="zf-C17orf113"/>
    <property type="match status" value="1"/>
</dbReference>
<dbReference type="Proteomes" id="UP000247702">
    <property type="component" value="Unassembled WGS sequence"/>
</dbReference>
<keyword evidence="3" id="KW-1185">Reference proteome</keyword>
<dbReference type="PANTHER" id="PTHR46880">
    <property type="entry name" value="RAS-ASSOCIATING DOMAIN-CONTAINING PROTEIN"/>
    <property type="match status" value="1"/>
</dbReference>
<protein>
    <recommendedName>
        <fullName evidence="1">TTF-type domain-containing protein</fullName>
    </recommendedName>
</protein>
<dbReference type="SMART" id="SM00597">
    <property type="entry name" value="ZnF_TTF"/>
    <property type="match status" value="1"/>
</dbReference>
<accession>A0A2Z6RKM3</accession>
<name>A0A2Z6RKM3_9GLOM</name>
<dbReference type="EMBL" id="BEXD01002271">
    <property type="protein sequence ID" value="GBB97699.1"/>
    <property type="molecule type" value="Genomic_DNA"/>
</dbReference>
<comment type="caution">
    <text evidence="2">The sequence shown here is derived from an EMBL/GenBank/DDBJ whole genome shotgun (WGS) entry which is preliminary data.</text>
</comment>